<accession>A0A1M2V7A2</accession>
<evidence type="ECO:0000313" key="3">
    <source>
        <dbReference type="EMBL" id="OJT03478.1"/>
    </source>
</evidence>
<keyword evidence="2" id="KW-0472">Membrane</keyword>
<evidence type="ECO:0000256" key="1">
    <source>
        <dbReference type="SAM" id="MobiDB-lite"/>
    </source>
</evidence>
<organism evidence="3 4">
    <name type="scientific">Trametes pubescens</name>
    <name type="common">White-rot fungus</name>
    <dbReference type="NCBI Taxonomy" id="154538"/>
    <lineage>
        <taxon>Eukaryota</taxon>
        <taxon>Fungi</taxon>
        <taxon>Dikarya</taxon>
        <taxon>Basidiomycota</taxon>
        <taxon>Agaricomycotina</taxon>
        <taxon>Agaricomycetes</taxon>
        <taxon>Polyporales</taxon>
        <taxon>Polyporaceae</taxon>
        <taxon>Trametes</taxon>
    </lineage>
</organism>
<feature type="compositionally biased region" description="Low complexity" evidence="1">
    <location>
        <begin position="367"/>
        <end position="376"/>
    </location>
</feature>
<sequence>MDGTGLDSSQNASTSFIRVVSLSIALYESGPSSPITRPPALTSCSPSYILTLPAEWRFYRSQRSWRLSLGCLLFIAIRFAGLLPRSRAHSSLIGAPPPAHRYSSIAVITLSNVGYFGNFFTPASCARYFIIPPIFKVVQTMVSQLILGIRTVNISRRSKYVTWIIACTFLVCTAAQWFLNLWNRVSVQGRHNNCTAGNKPPVLTVWLYYLLSIVYDILTLGISSMYLISFSPNSGKMQHLRRIMLTDGLVYFVALTDAAAAHNRTVTTQLVVSRALPSAHSIQHAMRAQQLSSSKESKRRAHAHAHALSTGFDLDTADYGRSVYTVSVGSGGAPRSCGCSCDCGWASGEDRERSRGRGSRRKGQGQGRSRSLSASGTGSGSGTSGVGPVASATLGSGSHRGSRRARGGGDEEAGLPRGEHEDGIDEGDEKGEVSDVRVQIEETVTVEVEYDPEVYARESYRTPRVLWEVRGGGEGGGRGETRSWRSAGSARAGDAGLP</sequence>
<feature type="transmembrane region" description="Helical" evidence="2">
    <location>
        <begin position="206"/>
        <end position="228"/>
    </location>
</feature>
<dbReference type="Proteomes" id="UP000184267">
    <property type="component" value="Unassembled WGS sequence"/>
</dbReference>
<keyword evidence="4" id="KW-1185">Reference proteome</keyword>
<feature type="transmembrane region" description="Helical" evidence="2">
    <location>
        <begin position="65"/>
        <end position="83"/>
    </location>
</feature>
<dbReference type="EMBL" id="MNAD01001612">
    <property type="protein sequence ID" value="OJT03478.1"/>
    <property type="molecule type" value="Genomic_DNA"/>
</dbReference>
<proteinExistence type="predicted"/>
<feature type="compositionally biased region" description="Low complexity" evidence="1">
    <location>
        <begin position="484"/>
        <end position="498"/>
    </location>
</feature>
<feature type="region of interest" description="Disordered" evidence="1">
    <location>
        <begin position="348"/>
        <end position="437"/>
    </location>
</feature>
<evidence type="ECO:0000313" key="4">
    <source>
        <dbReference type="Proteomes" id="UP000184267"/>
    </source>
</evidence>
<name>A0A1M2V7A2_TRAPU</name>
<feature type="region of interest" description="Disordered" evidence="1">
    <location>
        <begin position="468"/>
        <end position="498"/>
    </location>
</feature>
<feature type="region of interest" description="Disordered" evidence="1">
    <location>
        <begin position="286"/>
        <end position="305"/>
    </location>
</feature>
<comment type="caution">
    <text evidence="3">The sequence shown here is derived from an EMBL/GenBank/DDBJ whole genome shotgun (WGS) entry which is preliminary data.</text>
</comment>
<feature type="compositionally biased region" description="Low complexity" evidence="1">
    <location>
        <begin position="386"/>
        <end position="399"/>
    </location>
</feature>
<reference evidence="3 4" key="1">
    <citation type="submission" date="2016-10" db="EMBL/GenBank/DDBJ databases">
        <title>Genome sequence of the basidiomycete white-rot fungus Trametes pubescens.</title>
        <authorList>
            <person name="Makela M.R."/>
            <person name="Granchi Z."/>
            <person name="Peng M."/>
            <person name="De Vries R.P."/>
            <person name="Grigoriev I."/>
            <person name="Riley R."/>
            <person name="Hilden K."/>
        </authorList>
    </citation>
    <scope>NUCLEOTIDE SEQUENCE [LARGE SCALE GENOMIC DNA]</scope>
    <source>
        <strain evidence="3 4">FBCC735</strain>
    </source>
</reference>
<feature type="transmembrane region" description="Helical" evidence="2">
    <location>
        <begin position="160"/>
        <end position="179"/>
    </location>
</feature>
<dbReference type="OrthoDB" id="3346251at2759"/>
<evidence type="ECO:0000256" key="2">
    <source>
        <dbReference type="SAM" id="Phobius"/>
    </source>
</evidence>
<keyword evidence="2" id="KW-1133">Transmembrane helix</keyword>
<gene>
    <name evidence="3" type="ORF">TRAPUB_5897</name>
</gene>
<dbReference type="AlphaFoldDB" id="A0A1M2V7A2"/>
<protein>
    <submittedName>
        <fullName evidence="3">Uncharacterized protein</fullName>
    </submittedName>
</protein>
<keyword evidence="2" id="KW-0812">Transmembrane</keyword>